<evidence type="ECO:0000256" key="12">
    <source>
        <dbReference type="ARBA" id="ARBA00023186"/>
    </source>
</evidence>
<keyword evidence="6 14" id="KW-0812">Transmembrane</keyword>
<evidence type="ECO:0000256" key="9">
    <source>
        <dbReference type="ARBA" id="ARBA00023002"/>
    </source>
</evidence>
<keyword evidence="9 14" id="KW-0560">Oxidoreductase</keyword>
<name>A0A5R9AEC1_PSENT</name>
<feature type="transmembrane region" description="Helical" evidence="15">
    <location>
        <begin position="40"/>
        <end position="58"/>
    </location>
</feature>
<keyword evidence="8 14" id="KW-1133">Transmembrane helix</keyword>
<organism evidence="16 17">
    <name type="scientific">Pseudomonas nitroreducens</name>
    <dbReference type="NCBI Taxonomy" id="46680"/>
    <lineage>
        <taxon>Bacteria</taxon>
        <taxon>Pseudomonadati</taxon>
        <taxon>Pseudomonadota</taxon>
        <taxon>Gammaproteobacteria</taxon>
        <taxon>Pseudomonadales</taxon>
        <taxon>Pseudomonadaceae</taxon>
        <taxon>Pseudomonas</taxon>
    </lineage>
</organism>
<dbReference type="InterPro" id="IPR022920">
    <property type="entry name" value="Disulphide_bond_form_DsbB"/>
</dbReference>
<dbReference type="InterPro" id="IPR003752">
    <property type="entry name" value="DiS_bond_form_DsbB/BdbC"/>
</dbReference>
<proteinExistence type="inferred from homology"/>
<dbReference type="GO" id="GO:0006457">
    <property type="term" value="P:protein folding"/>
    <property type="evidence" value="ECO:0007669"/>
    <property type="project" value="InterPro"/>
</dbReference>
<keyword evidence="11 14" id="KW-1015">Disulfide bond</keyword>
<dbReference type="Gene3D" id="1.20.1550.10">
    <property type="entry name" value="DsbB-like"/>
    <property type="match status" value="1"/>
</dbReference>
<dbReference type="GO" id="GO:0005886">
    <property type="term" value="C:plasma membrane"/>
    <property type="evidence" value="ECO:0007669"/>
    <property type="project" value="UniProtKB-SubCell"/>
</dbReference>
<dbReference type="GO" id="GO:0009055">
    <property type="term" value="F:electron transfer activity"/>
    <property type="evidence" value="ECO:0007669"/>
    <property type="project" value="UniProtKB-UniRule"/>
</dbReference>
<keyword evidence="5" id="KW-0997">Cell inner membrane</keyword>
<comment type="subcellular location">
    <subcellularLocation>
        <location evidence="1">Cell inner membrane</location>
        <topology evidence="1">Multi-pass membrane protein</topology>
    </subcellularLocation>
    <subcellularLocation>
        <location evidence="14">Cell membrane</location>
        <topology evidence="14">Multi-pass membrane protein</topology>
    </subcellularLocation>
</comment>
<dbReference type="AlphaFoldDB" id="A0A5R9AEC1"/>
<reference evidence="17" key="2">
    <citation type="submission" date="2019-06" db="EMBL/GenBank/DDBJ databases">
        <title>AzeR, a transcriptional regulator that responds to azelaic acid in Pseudomonas nitroreducens.</title>
        <authorList>
            <person name="Bez C."/>
            <person name="Javvadi S.G."/>
            <person name="Bertani I."/>
            <person name="Devescovi G."/>
            <person name="Studholme D.J."/>
            <person name="Geller A."/>
            <person name="Levy A."/>
            <person name="Venturi V."/>
        </authorList>
    </citation>
    <scope>NUCLEOTIDE SEQUENCE [LARGE SCALE GENOMIC DNA]</scope>
    <source>
        <strain evidence="17">DSM 9128</strain>
    </source>
</reference>
<keyword evidence="12 14" id="KW-0143">Chaperone</keyword>
<keyword evidence="4 14" id="KW-1003">Cell membrane</keyword>
<evidence type="ECO:0000256" key="5">
    <source>
        <dbReference type="ARBA" id="ARBA00022519"/>
    </source>
</evidence>
<evidence type="ECO:0000256" key="6">
    <source>
        <dbReference type="ARBA" id="ARBA00022692"/>
    </source>
</evidence>
<evidence type="ECO:0000256" key="10">
    <source>
        <dbReference type="ARBA" id="ARBA00023136"/>
    </source>
</evidence>
<comment type="function">
    <text evidence="14">Required for disulfide bond formation in some periplasmic proteins. Acts by oxidizing the DsbA protein.</text>
</comment>
<evidence type="ECO:0000313" key="16">
    <source>
        <dbReference type="EMBL" id="TLP76217.1"/>
    </source>
</evidence>
<comment type="caution">
    <text evidence="16">The sequence shown here is derived from an EMBL/GenBank/DDBJ whole genome shotgun (WGS) entry which is preliminary data.</text>
</comment>
<evidence type="ECO:0000256" key="1">
    <source>
        <dbReference type="ARBA" id="ARBA00004429"/>
    </source>
</evidence>
<feature type="topological domain" description="Cytoplasmic" evidence="14">
    <location>
        <begin position="1"/>
        <end position="9"/>
    </location>
</feature>
<dbReference type="RefSeq" id="WP_138213202.1">
    <property type="nucleotide sequence ID" value="NZ_VASG01000002.1"/>
</dbReference>
<feature type="transmembrane region" description="Helical" evidence="15">
    <location>
        <begin position="65"/>
        <end position="86"/>
    </location>
</feature>
<reference evidence="16 17" key="1">
    <citation type="submission" date="2019-05" db="EMBL/GenBank/DDBJ databases">
        <authorList>
            <person name="Moore K."/>
            <person name="O'Neill P."/>
            <person name="Farbos A."/>
            <person name="Studholme D.J."/>
        </authorList>
    </citation>
    <scope>NUCLEOTIDE SEQUENCE [LARGE SCALE GENOMIC DNA]</scope>
    <source>
        <strain evidence="16 17">DSM 9128</strain>
    </source>
</reference>
<evidence type="ECO:0000256" key="11">
    <source>
        <dbReference type="ARBA" id="ARBA00023157"/>
    </source>
</evidence>
<evidence type="ECO:0000256" key="3">
    <source>
        <dbReference type="ARBA" id="ARBA00022448"/>
    </source>
</evidence>
<dbReference type="Pfam" id="PF02600">
    <property type="entry name" value="DsbB"/>
    <property type="match status" value="1"/>
</dbReference>
<comment type="caution">
    <text evidence="14">Lacks conserved residue(s) required for the propagation of feature annotation.</text>
</comment>
<dbReference type="SUPFAM" id="SSF158442">
    <property type="entry name" value="DsbB-like"/>
    <property type="match status" value="1"/>
</dbReference>
<evidence type="ECO:0000256" key="13">
    <source>
        <dbReference type="ARBA" id="ARBA00023284"/>
    </source>
</evidence>
<dbReference type="PANTHER" id="PTHR36570:SF3">
    <property type="entry name" value="DISULFIDE BOND FORMATION PROTEIN B"/>
    <property type="match status" value="1"/>
</dbReference>
<dbReference type="Proteomes" id="UP000307510">
    <property type="component" value="Unassembled WGS sequence"/>
</dbReference>
<evidence type="ECO:0000313" key="17">
    <source>
        <dbReference type="Proteomes" id="UP000307510"/>
    </source>
</evidence>
<accession>A0A5R9AEC1</accession>
<gene>
    <name evidence="14" type="primary">dsbB</name>
    <name evidence="16" type="ORF">FEA48_07405</name>
</gene>
<feature type="disulfide bond" description="Redox-active" evidence="14">
    <location>
        <begin position="36"/>
        <end position="39"/>
    </location>
</feature>
<evidence type="ECO:0000256" key="8">
    <source>
        <dbReference type="ARBA" id="ARBA00022989"/>
    </source>
</evidence>
<keyword evidence="3 14" id="KW-0813">Transport</keyword>
<keyword evidence="10 14" id="KW-0472">Membrane</keyword>
<dbReference type="GO" id="GO:0015035">
    <property type="term" value="F:protein-disulfide reductase activity"/>
    <property type="evidence" value="ECO:0007669"/>
    <property type="project" value="UniProtKB-UniRule"/>
</dbReference>
<protein>
    <recommendedName>
        <fullName evidence="14">Disulfide bond formation protein B</fullName>
    </recommendedName>
    <alternativeName>
        <fullName evidence="14">Disulfide oxidoreductase</fullName>
    </alternativeName>
</protein>
<keyword evidence="7 14" id="KW-0249">Electron transport</keyword>
<evidence type="ECO:0000256" key="15">
    <source>
        <dbReference type="SAM" id="Phobius"/>
    </source>
</evidence>
<dbReference type="HAMAP" id="MF_00286">
    <property type="entry name" value="DsbB"/>
    <property type="match status" value="1"/>
</dbReference>
<evidence type="ECO:0000256" key="2">
    <source>
        <dbReference type="ARBA" id="ARBA00008823"/>
    </source>
</evidence>
<evidence type="ECO:0000256" key="4">
    <source>
        <dbReference type="ARBA" id="ARBA00022475"/>
    </source>
</evidence>
<sequence>MNLASPRSLFFLAFLACVALLGTGFYLQYVVGLEPCPLCILQRIFFAGCGLFSLIAALHGRAPRVYSVLILLSALGGAGTAGRQLWLQTLPPDQLPSCLPPLDFMLESMPYTQILYTMFHGSADCAEVTWTLLGMSIAEWSLLAFIGFALFAIVQFFRRRG</sequence>
<dbReference type="InterPro" id="IPR050183">
    <property type="entry name" value="DsbB"/>
</dbReference>
<feature type="topological domain" description="Cytoplasmic" evidence="14">
    <location>
        <begin position="159"/>
        <end position="161"/>
    </location>
</feature>
<evidence type="ECO:0000256" key="14">
    <source>
        <dbReference type="HAMAP-Rule" id="MF_00286"/>
    </source>
</evidence>
<feature type="transmembrane region" description="Helical" evidence="15">
    <location>
        <begin position="137"/>
        <end position="157"/>
    </location>
</feature>
<dbReference type="InterPro" id="IPR023380">
    <property type="entry name" value="DsbB-like_sf"/>
</dbReference>
<feature type="topological domain" description="Periplasmic" evidence="14">
    <location>
        <begin position="27"/>
        <end position="44"/>
    </location>
</feature>
<dbReference type="EMBL" id="VASG01000002">
    <property type="protein sequence ID" value="TLP76217.1"/>
    <property type="molecule type" value="Genomic_DNA"/>
</dbReference>
<comment type="similarity">
    <text evidence="2 14">Belongs to the DsbB family.</text>
</comment>
<keyword evidence="13 14" id="KW-0676">Redox-active center</keyword>
<dbReference type="PANTHER" id="PTHR36570">
    <property type="entry name" value="DISULFIDE BOND FORMATION PROTEIN B"/>
    <property type="match status" value="1"/>
</dbReference>
<evidence type="ECO:0000256" key="7">
    <source>
        <dbReference type="ARBA" id="ARBA00022982"/>
    </source>
</evidence>